<name>A0A6S7GIE4_PARCT</name>
<dbReference type="FunFam" id="3.40.390.10:FF:000007">
    <property type="entry name" value="Collagenase 3"/>
    <property type="match status" value="1"/>
</dbReference>
<dbReference type="SMART" id="SM00235">
    <property type="entry name" value="ZnMc"/>
    <property type="match status" value="1"/>
</dbReference>
<comment type="subcellular location">
    <subcellularLocation>
        <location evidence="1">Secreted</location>
    </subcellularLocation>
</comment>
<feature type="binding site" evidence="13">
    <location>
        <position position="290"/>
    </location>
    <ligand>
        <name>Ca(2+)</name>
        <dbReference type="ChEBI" id="CHEBI:29108"/>
        <label>2</label>
    </ligand>
</feature>
<evidence type="ECO:0000313" key="16">
    <source>
        <dbReference type="Proteomes" id="UP001152795"/>
    </source>
</evidence>
<feature type="binding site" evidence="13">
    <location>
        <position position="330"/>
    </location>
    <ligand>
        <name>Ca(2+)</name>
        <dbReference type="ChEBI" id="CHEBI:29108"/>
        <label>3</label>
    </ligand>
</feature>
<dbReference type="Pfam" id="PF00024">
    <property type="entry name" value="PAN_1"/>
    <property type="match status" value="1"/>
</dbReference>
<keyword evidence="5 13" id="KW-0479">Metal-binding</keyword>
<evidence type="ECO:0000256" key="3">
    <source>
        <dbReference type="ARBA" id="ARBA00022525"/>
    </source>
</evidence>
<keyword evidence="9 13" id="KW-0106">Calcium</keyword>
<keyword evidence="4" id="KW-0645">Protease</keyword>
<comment type="cofactor">
    <cofactor evidence="13">
        <name>Ca(2+)</name>
        <dbReference type="ChEBI" id="CHEBI:29108"/>
    </cofactor>
    <text evidence="13">Can bind about 5 Ca(2+) ions per subunit.</text>
</comment>
<gene>
    <name evidence="15" type="ORF">PACLA_8A074198</name>
</gene>
<feature type="binding site" evidence="13">
    <location>
        <position position="308"/>
    </location>
    <ligand>
        <name>Ca(2+)</name>
        <dbReference type="ChEBI" id="CHEBI:29108"/>
        <label>3</label>
    </ligand>
</feature>
<comment type="caution">
    <text evidence="15">The sequence shown here is derived from an EMBL/GenBank/DDBJ whole genome shotgun (WGS) entry which is preliminary data.</text>
</comment>
<dbReference type="InterPro" id="IPR021190">
    <property type="entry name" value="Pept_M10A"/>
</dbReference>
<dbReference type="AlphaFoldDB" id="A0A6S7GIE4"/>
<evidence type="ECO:0000256" key="11">
    <source>
        <dbReference type="ARBA" id="ARBA00023145"/>
    </source>
</evidence>
<keyword evidence="7" id="KW-0378">Hydrolase</keyword>
<dbReference type="GO" id="GO:0030198">
    <property type="term" value="P:extracellular matrix organization"/>
    <property type="evidence" value="ECO:0007669"/>
    <property type="project" value="TreeGrafter"/>
</dbReference>
<keyword evidence="16" id="KW-1185">Reference proteome</keyword>
<keyword evidence="11" id="KW-0865">Zymogen</keyword>
<dbReference type="SUPFAM" id="SSF47090">
    <property type="entry name" value="PGBD-like"/>
    <property type="match status" value="1"/>
</dbReference>
<keyword evidence="6" id="KW-0732">Signal</keyword>
<dbReference type="Proteomes" id="UP001152795">
    <property type="component" value="Unassembled WGS sequence"/>
</dbReference>
<feature type="binding site" evidence="13">
    <location>
        <position position="352"/>
    </location>
    <ligand>
        <name>Zn(2+)</name>
        <dbReference type="ChEBI" id="CHEBI:29105"/>
        <label>2</label>
        <note>catalytic</note>
    </ligand>
</feature>
<accession>A0A6S7GIE4</accession>
<dbReference type="CDD" id="cd04278">
    <property type="entry name" value="ZnMc_MMP"/>
    <property type="match status" value="1"/>
</dbReference>
<dbReference type="PRINTS" id="PR00138">
    <property type="entry name" value="MATRIXIN"/>
</dbReference>
<feature type="binding site" description="in inhibited form" evidence="13">
    <location>
        <position position="224"/>
    </location>
    <ligand>
        <name>Zn(2+)</name>
        <dbReference type="ChEBI" id="CHEBI:29105"/>
        <label>2</label>
        <note>catalytic</note>
    </ligand>
</feature>
<feature type="binding site" evidence="13">
    <location>
        <position position="315"/>
    </location>
    <ligand>
        <name>Zn(2+)</name>
        <dbReference type="ChEBI" id="CHEBI:29105"/>
        <label>1</label>
    </ligand>
</feature>
<proteinExistence type="inferred from homology"/>
<protein>
    <submittedName>
        <fullName evidence="15">Hatching enzyme-like</fullName>
    </submittedName>
</protein>
<keyword evidence="3" id="KW-0964">Secreted</keyword>
<dbReference type="OrthoDB" id="406838at2759"/>
<dbReference type="PANTHER" id="PTHR10201:SF291">
    <property type="entry name" value="MATRIX METALLOPROTEINASE 1, ISOFORM C-RELATED"/>
    <property type="match status" value="1"/>
</dbReference>
<feature type="binding site" evidence="13">
    <location>
        <position position="307"/>
    </location>
    <ligand>
        <name>Ca(2+)</name>
        <dbReference type="ChEBI" id="CHEBI:29108"/>
        <label>3</label>
    </ligand>
</feature>
<evidence type="ECO:0000256" key="4">
    <source>
        <dbReference type="ARBA" id="ARBA00022670"/>
    </source>
</evidence>
<evidence type="ECO:0000256" key="1">
    <source>
        <dbReference type="ARBA" id="ARBA00004613"/>
    </source>
</evidence>
<dbReference type="InterPro" id="IPR033739">
    <property type="entry name" value="M10A_MMP"/>
</dbReference>
<feature type="binding site" evidence="13">
    <location>
        <position position="325"/>
    </location>
    <ligand>
        <name>Zn(2+)</name>
        <dbReference type="ChEBI" id="CHEBI:29105"/>
        <label>1</label>
    </ligand>
</feature>
<feature type="binding site" evidence="13">
    <location>
        <position position="300"/>
    </location>
    <ligand>
        <name>Zn(2+)</name>
        <dbReference type="ChEBI" id="CHEBI:29105"/>
        <label>1</label>
    </ligand>
</feature>
<feature type="binding site" evidence="13">
    <location>
        <position position="348"/>
    </location>
    <ligand>
        <name>Zn(2+)</name>
        <dbReference type="ChEBI" id="CHEBI:29105"/>
        <label>2</label>
        <note>catalytic</note>
    </ligand>
</feature>
<evidence type="ECO:0000256" key="12">
    <source>
        <dbReference type="PIRSR" id="PIRSR621190-1"/>
    </source>
</evidence>
<evidence type="ECO:0000256" key="13">
    <source>
        <dbReference type="PIRSR" id="PIRSR621190-2"/>
    </source>
</evidence>
<feature type="binding site" evidence="13">
    <location>
        <position position="256"/>
    </location>
    <ligand>
        <name>Ca(2+)</name>
        <dbReference type="ChEBI" id="CHEBI:29108"/>
        <label>1</label>
    </ligand>
</feature>
<feature type="binding site" evidence="13">
    <location>
        <position position="358"/>
    </location>
    <ligand>
        <name>Zn(2+)</name>
        <dbReference type="ChEBI" id="CHEBI:29105"/>
        <label>2</label>
        <note>catalytic</note>
    </ligand>
</feature>
<evidence type="ECO:0000256" key="7">
    <source>
        <dbReference type="ARBA" id="ARBA00022801"/>
    </source>
</evidence>
<reference evidence="15" key="1">
    <citation type="submission" date="2020-04" db="EMBL/GenBank/DDBJ databases">
        <authorList>
            <person name="Alioto T."/>
            <person name="Alioto T."/>
            <person name="Gomez Garrido J."/>
        </authorList>
    </citation>
    <scope>NUCLEOTIDE SEQUENCE</scope>
    <source>
        <strain evidence="15">A484AB</strain>
    </source>
</reference>
<evidence type="ECO:0000256" key="8">
    <source>
        <dbReference type="ARBA" id="ARBA00022833"/>
    </source>
</evidence>
<dbReference type="GO" id="GO:0006508">
    <property type="term" value="P:proteolysis"/>
    <property type="evidence" value="ECO:0007669"/>
    <property type="project" value="UniProtKB-KW"/>
</dbReference>
<dbReference type="InterPro" id="IPR003609">
    <property type="entry name" value="Pan_app"/>
</dbReference>
<organism evidence="15 16">
    <name type="scientific">Paramuricea clavata</name>
    <name type="common">Red gorgonian</name>
    <name type="synonym">Violescent sea-whip</name>
    <dbReference type="NCBI Taxonomy" id="317549"/>
    <lineage>
        <taxon>Eukaryota</taxon>
        <taxon>Metazoa</taxon>
        <taxon>Cnidaria</taxon>
        <taxon>Anthozoa</taxon>
        <taxon>Octocorallia</taxon>
        <taxon>Malacalcyonacea</taxon>
        <taxon>Plexauridae</taxon>
        <taxon>Paramuricea</taxon>
    </lineage>
</organism>
<dbReference type="InterPro" id="IPR006026">
    <property type="entry name" value="Peptidase_Metallo"/>
</dbReference>
<dbReference type="GO" id="GO:0005576">
    <property type="term" value="C:extracellular region"/>
    <property type="evidence" value="ECO:0007669"/>
    <property type="project" value="UniProtKB-SubCell"/>
</dbReference>
<evidence type="ECO:0000256" key="2">
    <source>
        <dbReference type="ARBA" id="ARBA00010370"/>
    </source>
</evidence>
<dbReference type="EMBL" id="CACRXK020001386">
    <property type="protein sequence ID" value="CAB3988816.1"/>
    <property type="molecule type" value="Genomic_DNA"/>
</dbReference>
<evidence type="ECO:0000313" key="15">
    <source>
        <dbReference type="EMBL" id="CAB3988816.1"/>
    </source>
</evidence>
<feature type="region of interest" description="Disordered" evidence="14">
    <location>
        <begin position="69"/>
        <end position="117"/>
    </location>
</feature>
<feature type="binding site" evidence="13">
    <location>
        <position position="302"/>
    </location>
    <ligand>
        <name>Zn(2+)</name>
        <dbReference type="ChEBI" id="CHEBI:29105"/>
        <label>1</label>
    </ligand>
</feature>
<dbReference type="SUPFAM" id="SSF55486">
    <property type="entry name" value="Metalloproteases ('zincins'), catalytic domain"/>
    <property type="match status" value="1"/>
</dbReference>
<dbReference type="PANTHER" id="PTHR10201">
    <property type="entry name" value="MATRIX METALLOPROTEINASE"/>
    <property type="match status" value="1"/>
</dbReference>
<evidence type="ECO:0000256" key="5">
    <source>
        <dbReference type="ARBA" id="ARBA00022723"/>
    </source>
</evidence>
<comment type="cofactor">
    <cofactor evidence="13">
        <name>Zn(2+)</name>
        <dbReference type="ChEBI" id="CHEBI:29105"/>
    </cofactor>
    <text evidence="13">Binds 2 Zn(2+) ions per subunit.</text>
</comment>
<evidence type="ECO:0000256" key="9">
    <source>
        <dbReference type="ARBA" id="ARBA00022837"/>
    </source>
</evidence>
<dbReference type="GO" id="GO:0008270">
    <property type="term" value="F:zinc ion binding"/>
    <property type="evidence" value="ECO:0007669"/>
    <property type="project" value="InterPro"/>
</dbReference>
<dbReference type="InterPro" id="IPR001818">
    <property type="entry name" value="Pept_M10_metallopeptidase"/>
</dbReference>
<dbReference type="Pfam" id="PF01471">
    <property type="entry name" value="PG_binding_1"/>
    <property type="match status" value="1"/>
</dbReference>
<sequence length="402" mass="45440">MTDLRACLQDEPYKIWFIETAQECKTTCAEEENCKMVKYSPEERKCYFSSSTRLMWSRDDDCMVKYDFYTKDDPKPTGKPSSKPLDSLPTETPEEDIGSAGKSEGEENLGTDSPDVETKYPEERIYTPREGIYTPYIIPARQLPGNQPTGSSVVQITKQPVAMNAKANAGNVIKFLLKYKYLHYGRATGADISAGIKNFQQFFHLPVSGVLDEATEDLMKKPRCGNGDMGRGKRFLTSIPWSKNNLTYKFLNHGQDLHRTQVEKIVAEAFAFWSRVSGLTFSKSITGIADINILFSRYNHGDRYPFDGPGGTLAHAFSPSDGRVHFDEDETYTHATPFGINLLWVAVHELGHALGLRHTDIFGAIMFPYYQGYKPDMQLHSDDIQGIQSLYRKRSSLHFSVI</sequence>
<feature type="binding site" evidence="13">
    <location>
        <position position="366"/>
    </location>
    <ligand>
        <name>Zn(2+)</name>
        <dbReference type="ChEBI" id="CHEBI:29105"/>
        <label>2</label>
        <note>catalytic</note>
    </ligand>
</feature>
<dbReference type="InterPro" id="IPR024079">
    <property type="entry name" value="MetalloPept_cat_dom_sf"/>
</dbReference>
<dbReference type="GO" id="GO:0004222">
    <property type="term" value="F:metalloendopeptidase activity"/>
    <property type="evidence" value="ECO:0007669"/>
    <property type="project" value="InterPro"/>
</dbReference>
<feature type="active site" evidence="12">
    <location>
        <position position="349"/>
    </location>
</feature>
<dbReference type="GO" id="GO:0030574">
    <property type="term" value="P:collagen catabolic process"/>
    <property type="evidence" value="ECO:0007669"/>
    <property type="project" value="TreeGrafter"/>
</dbReference>
<keyword evidence="10" id="KW-0482">Metalloprotease</keyword>
<dbReference type="InterPro" id="IPR002477">
    <property type="entry name" value="Peptidoglycan-bd-like"/>
</dbReference>
<feature type="binding site" evidence="13">
    <location>
        <position position="330"/>
    </location>
    <ligand>
        <name>Ca(2+)</name>
        <dbReference type="ChEBI" id="CHEBI:29108"/>
        <label>1</label>
    </ligand>
</feature>
<evidence type="ECO:0000256" key="14">
    <source>
        <dbReference type="SAM" id="MobiDB-lite"/>
    </source>
</evidence>
<feature type="binding site" evidence="13">
    <location>
        <position position="327"/>
    </location>
    <ligand>
        <name>Ca(2+)</name>
        <dbReference type="ChEBI" id="CHEBI:29108"/>
        <label>3</label>
    </ligand>
</feature>
<evidence type="ECO:0000256" key="10">
    <source>
        <dbReference type="ARBA" id="ARBA00023049"/>
    </source>
</evidence>
<keyword evidence="8 13" id="KW-0862">Zinc</keyword>
<dbReference type="Pfam" id="PF00413">
    <property type="entry name" value="Peptidase_M10"/>
    <property type="match status" value="1"/>
</dbReference>
<dbReference type="GO" id="GO:0031012">
    <property type="term" value="C:extracellular matrix"/>
    <property type="evidence" value="ECO:0007669"/>
    <property type="project" value="InterPro"/>
</dbReference>
<dbReference type="Gene3D" id="3.40.390.10">
    <property type="entry name" value="Collagenase (Catalytic Domain)"/>
    <property type="match status" value="1"/>
</dbReference>
<evidence type="ECO:0000256" key="6">
    <source>
        <dbReference type="ARBA" id="ARBA00022729"/>
    </source>
</evidence>
<dbReference type="InterPro" id="IPR036365">
    <property type="entry name" value="PGBD-like_sf"/>
</dbReference>
<comment type="similarity">
    <text evidence="2">Belongs to the peptidase M10A family.</text>
</comment>